<proteinExistence type="predicted"/>
<feature type="region of interest" description="Disordered" evidence="2">
    <location>
        <begin position="39"/>
        <end position="64"/>
    </location>
</feature>
<evidence type="ECO:0008006" key="4">
    <source>
        <dbReference type="Google" id="ProtNLM"/>
    </source>
</evidence>
<feature type="compositionally biased region" description="Basic residues" evidence="2">
    <location>
        <begin position="48"/>
        <end position="59"/>
    </location>
</feature>
<keyword evidence="1" id="KW-0175">Coiled coil</keyword>
<gene>
    <name evidence="3" type="ORF">CI610_03736</name>
</gene>
<feature type="region of interest" description="Disordered" evidence="2">
    <location>
        <begin position="219"/>
        <end position="241"/>
    </location>
</feature>
<feature type="coiled-coil region" evidence="1">
    <location>
        <begin position="116"/>
        <end position="217"/>
    </location>
</feature>
<evidence type="ECO:0000313" key="3">
    <source>
        <dbReference type="EMBL" id="PJE77346.1"/>
    </source>
</evidence>
<reference evidence="3" key="1">
    <citation type="journal article" date="2017" name="Appl. Environ. Microbiol.">
        <title>Molecular characterization of an Endozoicomonas-like organism causing infection in king scallop Pecten maximus L.</title>
        <authorList>
            <person name="Cano I."/>
            <person name="van Aerle R."/>
            <person name="Ross S."/>
            <person name="Verner-Jeffreys D.W."/>
            <person name="Paley R.K."/>
            <person name="Rimmer G."/>
            <person name="Ryder D."/>
            <person name="Hooper P."/>
            <person name="Stone D."/>
            <person name="Feist S.W."/>
        </authorList>
    </citation>
    <scope>NUCLEOTIDE SEQUENCE</scope>
</reference>
<protein>
    <recommendedName>
        <fullName evidence="4">Chromosome partition protein Smc</fullName>
    </recommendedName>
</protein>
<dbReference type="AlphaFoldDB" id="A0A2H9T2A0"/>
<comment type="caution">
    <text evidence="3">The sequence shown here is derived from an EMBL/GenBank/DDBJ whole genome shotgun (WGS) entry which is preliminary data.</text>
</comment>
<evidence type="ECO:0000256" key="2">
    <source>
        <dbReference type="SAM" id="MobiDB-lite"/>
    </source>
</evidence>
<organism evidence="3">
    <name type="scientific">invertebrate metagenome</name>
    <dbReference type="NCBI Taxonomy" id="1711999"/>
    <lineage>
        <taxon>unclassified sequences</taxon>
        <taxon>metagenomes</taxon>
        <taxon>organismal metagenomes</taxon>
    </lineage>
</organism>
<feature type="compositionally biased region" description="Low complexity" evidence="2">
    <location>
        <begin position="226"/>
        <end position="238"/>
    </location>
</feature>
<name>A0A2H9T2A0_9ZZZZ</name>
<sequence>MCFARSRQYSTNCVTGSFSWTRQRPQTYRRPVPVRISSDSESVVQVTHQKRNKSSSKRRRDSERLRKFRDTKQVLSVLPFYYISTDEFDNEFPKESSITHQITNLQSKLVRAKSTISTISVKCAKLEETNRILEEECTRLKSVTINNYVSQIKELEKALDNRKKIMKSKDETINSLHITAKEKEQTSRQISNLKSRISEKDEQVKQKQRVILSLQNQLSGYHGQTQNNNSRQQRSRISLEQRTVNFRPNFRHTVVDS</sequence>
<accession>A0A2H9T2A0</accession>
<evidence type="ECO:0000256" key="1">
    <source>
        <dbReference type="SAM" id="Coils"/>
    </source>
</evidence>
<dbReference type="EMBL" id="NSIT01000729">
    <property type="protein sequence ID" value="PJE77346.1"/>
    <property type="molecule type" value="Genomic_DNA"/>
</dbReference>